<accession>A0A8S9N7R7</accession>
<dbReference type="Proteomes" id="UP000712600">
    <property type="component" value="Unassembled WGS sequence"/>
</dbReference>
<sequence length="342" mass="35857">MGIVSKGPRIMLRELRRGCTVSGREVGPRWTRWPRCGSSSPMGEVTSARVVLTHGCDLRNFAGEELRSKPCAENLAVHSGMTSGLVELAVGIILELVPGPGISGSLSLFGVDSIMDLIRISSSLASLSALAAVDPSLILGQSFLLYPIEVFFFLCHGPFERRVLPSGLASCSSWMDVGISVRVIGLVAYVQIDPLDIASSLLSAGGGSPIARSLEIESSAATGSCGPARDLVAPRGILWPRAGSCGPARDLVAPRGILLLAFAVKYHGVRSDRGYVSSWSSVSVGIDGCPVPCEPVAVSCSGSEPNSRPVSSSSVMGFSNDASCRADWLRVLLGWTSAPPFE</sequence>
<reference evidence="1" key="1">
    <citation type="submission" date="2019-12" db="EMBL/GenBank/DDBJ databases">
        <title>Genome sequencing and annotation of Brassica cretica.</title>
        <authorList>
            <person name="Studholme D.J."/>
            <person name="Sarris P."/>
        </authorList>
    </citation>
    <scope>NUCLEOTIDE SEQUENCE</scope>
    <source>
        <strain evidence="1">PFS-109/04</strain>
        <tissue evidence="1">Leaf</tissue>
    </source>
</reference>
<evidence type="ECO:0000313" key="1">
    <source>
        <dbReference type="EMBL" id="KAF3489852.1"/>
    </source>
</evidence>
<dbReference type="EMBL" id="QGKX02002183">
    <property type="protein sequence ID" value="KAF3489852.1"/>
    <property type="molecule type" value="Genomic_DNA"/>
</dbReference>
<organism evidence="1 2">
    <name type="scientific">Brassica cretica</name>
    <name type="common">Mustard</name>
    <dbReference type="NCBI Taxonomy" id="69181"/>
    <lineage>
        <taxon>Eukaryota</taxon>
        <taxon>Viridiplantae</taxon>
        <taxon>Streptophyta</taxon>
        <taxon>Embryophyta</taxon>
        <taxon>Tracheophyta</taxon>
        <taxon>Spermatophyta</taxon>
        <taxon>Magnoliopsida</taxon>
        <taxon>eudicotyledons</taxon>
        <taxon>Gunneridae</taxon>
        <taxon>Pentapetalae</taxon>
        <taxon>rosids</taxon>
        <taxon>malvids</taxon>
        <taxon>Brassicales</taxon>
        <taxon>Brassicaceae</taxon>
        <taxon>Brassiceae</taxon>
        <taxon>Brassica</taxon>
    </lineage>
</organism>
<protein>
    <submittedName>
        <fullName evidence="1">Uncharacterized protein</fullName>
    </submittedName>
</protein>
<comment type="caution">
    <text evidence="1">The sequence shown here is derived from an EMBL/GenBank/DDBJ whole genome shotgun (WGS) entry which is preliminary data.</text>
</comment>
<proteinExistence type="predicted"/>
<evidence type="ECO:0000313" key="2">
    <source>
        <dbReference type="Proteomes" id="UP000712600"/>
    </source>
</evidence>
<dbReference type="AlphaFoldDB" id="A0A8S9N7R7"/>
<gene>
    <name evidence="1" type="ORF">F2Q69_00052535</name>
</gene>
<name>A0A8S9N7R7_BRACR</name>